<gene>
    <name evidence="4" type="ORF">EJB05_08847</name>
</gene>
<dbReference type="Gene3D" id="2.60.210.10">
    <property type="entry name" value="Apoptosis, Tumor Necrosis Factor Receptor Associated Protein 2, Chain A"/>
    <property type="match status" value="1"/>
</dbReference>
<dbReference type="PANTHER" id="PTHR26379:SF187">
    <property type="entry name" value="OS07G0655300 PROTEIN"/>
    <property type="match status" value="1"/>
</dbReference>
<sequence>MKPAIFKALLHFMYTDSLPSMDSLSDDENKEAIKHLLVAADRYDMERMKLMCESILARSLDVDCVADTLALADQYHCNKLKDACIEFINSSNTVADVQASRGYPHLKRAHPSVFVEIWERTTKSRKIYLRCGKLGFPQTSLLAASVPIATHRALDSLSTRSIPEASRATHVFKVAGYRLQKGLDQGEFVRSATFSVGGFDWCVRYYPHGHKGGRDQVSVYLELQSMKRWLNIYLRLQTGMGWNV</sequence>
<dbReference type="Gene3D" id="1.25.40.420">
    <property type="match status" value="1"/>
</dbReference>
<dbReference type="Pfam" id="PF00651">
    <property type="entry name" value="BTB"/>
    <property type="match status" value="1"/>
</dbReference>
<name>A0A5J9W108_9POAL</name>
<dbReference type="InterPro" id="IPR002083">
    <property type="entry name" value="MATH/TRAF_dom"/>
</dbReference>
<dbReference type="SUPFAM" id="SSF54695">
    <property type="entry name" value="POZ domain"/>
    <property type="match status" value="1"/>
</dbReference>
<reference evidence="4 5" key="1">
    <citation type="journal article" date="2019" name="Sci. Rep.">
        <title>A high-quality genome of Eragrostis curvula grass provides insights into Poaceae evolution and supports new strategies to enhance forage quality.</title>
        <authorList>
            <person name="Carballo J."/>
            <person name="Santos B.A.C.M."/>
            <person name="Zappacosta D."/>
            <person name="Garbus I."/>
            <person name="Selva J.P."/>
            <person name="Gallo C.A."/>
            <person name="Diaz A."/>
            <person name="Albertini E."/>
            <person name="Caccamo M."/>
            <person name="Echenique V."/>
        </authorList>
    </citation>
    <scope>NUCLEOTIDE SEQUENCE [LARGE SCALE GENOMIC DNA]</scope>
    <source>
        <strain evidence="5">cv. Victoria</strain>
        <tissue evidence="4">Leaf</tissue>
    </source>
</reference>
<evidence type="ECO:0000256" key="1">
    <source>
        <dbReference type="ARBA" id="ARBA00004906"/>
    </source>
</evidence>
<evidence type="ECO:0000313" key="5">
    <source>
        <dbReference type="Proteomes" id="UP000324897"/>
    </source>
</evidence>
<dbReference type="Proteomes" id="UP000324897">
    <property type="component" value="Unassembled WGS sequence"/>
</dbReference>
<organism evidence="4 5">
    <name type="scientific">Eragrostis curvula</name>
    <name type="common">weeping love grass</name>
    <dbReference type="NCBI Taxonomy" id="38414"/>
    <lineage>
        <taxon>Eukaryota</taxon>
        <taxon>Viridiplantae</taxon>
        <taxon>Streptophyta</taxon>
        <taxon>Embryophyta</taxon>
        <taxon>Tracheophyta</taxon>
        <taxon>Spermatophyta</taxon>
        <taxon>Magnoliopsida</taxon>
        <taxon>Liliopsida</taxon>
        <taxon>Poales</taxon>
        <taxon>Poaceae</taxon>
        <taxon>PACMAD clade</taxon>
        <taxon>Chloridoideae</taxon>
        <taxon>Eragrostideae</taxon>
        <taxon>Eragrostidinae</taxon>
        <taxon>Eragrostis</taxon>
    </lineage>
</organism>
<dbReference type="OrthoDB" id="682365at2759"/>
<dbReference type="AlphaFoldDB" id="A0A5J9W108"/>
<accession>A0A5J9W108</accession>
<dbReference type="PANTHER" id="PTHR26379">
    <property type="entry name" value="BTB/POZ AND MATH DOMAIN-CONTAINING PROTEIN 1"/>
    <property type="match status" value="1"/>
</dbReference>
<dbReference type="InterPro" id="IPR011333">
    <property type="entry name" value="SKP1/BTB/POZ_sf"/>
</dbReference>
<dbReference type="SUPFAM" id="SSF49599">
    <property type="entry name" value="TRAF domain-like"/>
    <property type="match status" value="1"/>
</dbReference>
<dbReference type="EMBL" id="RWGY01000005">
    <property type="protein sequence ID" value="TVU42442.1"/>
    <property type="molecule type" value="Genomic_DNA"/>
</dbReference>
<dbReference type="PROSITE" id="PS50144">
    <property type="entry name" value="MATH"/>
    <property type="match status" value="1"/>
</dbReference>
<feature type="domain" description="MATH" evidence="3">
    <location>
        <begin position="167"/>
        <end position="244"/>
    </location>
</feature>
<protein>
    <recommendedName>
        <fullName evidence="3">MATH domain-containing protein</fullName>
    </recommendedName>
</protein>
<feature type="non-terminal residue" evidence="4">
    <location>
        <position position="1"/>
    </location>
</feature>
<dbReference type="Gene3D" id="3.30.710.10">
    <property type="entry name" value="Potassium Channel Kv1.1, Chain A"/>
    <property type="match status" value="1"/>
</dbReference>
<dbReference type="Pfam" id="PF22486">
    <property type="entry name" value="MATH_2"/>
    <property type="match status" value="1"/>
</dbReference>
<dbReference type="Pfam" id="PF24570">
    <property type="entry name" value="BACK_BPM_SPOP"/>
    <property type="match status" value="1"/>
</dbReference>
<dbReference type="InterPro" id="IPR045005">
    <property type="entry name" value="BPM1-6"/>
</dbReference>
<dbReference type="CDD" id="cd00121">
    <property type="entry name" value="MATH"/>
    <property type="match status" value="1"/>
</dbReference>
<dbReference type="InterPro" id="IPR000210">
    <property type="entry name" value="BTB/POZ_dom"/>
</dbReference>
<keyword evidence="5" id="KW-1185">Reference proteome</keyword>
<comment type="caution">
    <text evidence="4">The sequence shown here is derived from an EMBL/GenBank/DDBJ whole genome shotgun (WGS) entry which is preliminary data.</text>
</comment>
<comment type="similarity">
    <text evidence="2">Belongs to the Tdpoz family.</text>
</comment>
<evidence type="ECO:0000313" key="4">
    <source>
        <dbReference type="EMBL" id="TVU42442.1"/>
    </source>
</evidence>
<evidence type="ECO:0000259" key="3">
    <source>
        <dbReference type="PROSITE" id="PS50144"/>
    </source>
</evidence>
<evidence type="ECO:0000256" key="2">
    <source>
        <dbReference type="ARBA" id="ARBA00010846"/>
    </source>
</evidence>
<proteinExistence type="inferred from homology"/>
<comment type="pathway">
    <text evidence="1">Protein modification; protein ubiquitination.</text>
</comment>
<dbReference type="InterPro" id="IPR008974">
    <property type="entry name" value="TRAF-like"/>
</dbReference>
<dbReference type="GO" id="GO:0016567">
    <property type="term" value="P:protein ubiquitination"/>
    <property type="evidence" value="ECO:0007669"/>
    <property type="project" value="InterPro"/>
</dbReference>
<dbReference type="Gramene" id="TVU42442">
    <property type="protein sequence ID" value="TVU42442"/>
    <property type="gene ID" value="EJB05_08847"/>
</dbReference>
<dbReference type="InterPro" id="IPR056423">
    <property type="entry name" value="BACK_BPM_SPOP"/>
</dbReference>